<evidence type="ECO:0000313" key="3">
    <source>
        <dbReference type="EMBL" id="KAL1234333.1"/>
    </source>
</evidence>
<name>A0ABR3KBC7_TRISP</name>
<dbReference type="Proteomes" id="UP001558632">
    <property type="component" value="Unassembled WGS sequence"/>
</dbReference>
<evidence type="ECO:0000256" key="1">
    <source>
        <dbReference type="ARBA" id="ARBA00007527"/>
    </source>
</evidence>
<reference evidence="3 4" key="1">
    <citation type="submission" date="2024-07" db="EMBL/GenBank/DDBJ databases">
        <title>Enhanced genomic and transcriptomic resources for Trichinella pseudospiralis and T. spiralis underpin the discovery of pronounced molecular differences between stages and species.</title>
        <authorList>
            <person name="Pasi K.K."/>
            <person name="La Rosa G."/>
            <person name="Gomez-Morales M.A."/>
            <person name="Tosini F."/>
            <person name="Sumanam S."/>
            <person name="Young N.D."/>
            <person name="Chang B.C."/>
            <person name="Robin G.B."/>
        </authorList>
    </citation>
    <scope>NUCLEOTIDE SEQUENCE [LARGE SCALE GENOMIC DNA]</scope>
    <source>
        <strain evidence="3">ISS534</strain>
    </source>
</reference>
<comment type="similarity">
    <text evidence="1">Belongs to the DNase II family.</text>
</comment>
<evidence type="ECO:0000256" key="2">
    <source>
        <dbReference type="ARBA" id="ARBA00022801"/>
    </source>
</evidence>
<gene>
    <name evidence="3" type="ORF">TSPI_09243</name>
</gene>
<dbReference type="InterPro" id="IPR004947">
    <property type="entry name" value="DNase_II"/>
</dbReference>
<evidence type="ECO:0000313" key="4">
    <source>
        <dbReference type="Proteomes" id="UP001558632"/>
    </source>
</evidence>
<protein>
    <submittedName>
        <fullName evidence="3">Plancitoxin-1</fullName>
    </submittedName>
</protein>
<keyword evidence="2" id="KW-0378">Hydrolase</keyword>
<dbReference type="EMBL" id="JBEUSY010000412">
    <property type="protein sequence ID" value="KAL1234333.1"/>
    <property type="molecule type" value="Genomic_DNA"/>
</dbReference>
<comment type="caution">
    <text evidence="3">The sequence shown here is derived from an EMBL/GenBank/DDBJ whole genome shotgun (WGS) entry which is preliminary data.</text>
</comment>
<keyword evidence="4" id="KW-1185">Reference proteome</keyword>
<accession>A0ABR3KBC7</accession>
<dbReference type="Pfam" id="PF03265">
    <property type="entry name" value="DNase_II"/>
    <property type="match status" value="1"/>
</dbReference>
<proteinExistence type="inferred from homology"/>
<sequence length="135" mass="15522">MDPGESQIDPIARTLRIATPLIYHSDIPDTQMNSRPNLKKLVDGESRFMPPLTVSQEISTENAQGLKVTIYSKGEKSRYEIYKRILVKRLKSTIKSVNQETNFVLLTNLTIKVKQKNQQWQFALMMPPFLPVSMK</sequence>
<organism evidence="3 4">
    <name type="scientific">Trichinella spiralis</name>
    <name type="common">Trichina worm</name>
    <dbReference type="NCBI Taxonomy" id="6334"/>
    <lineage>
        <taxon>Eukaryota</taxon>
        <taxon>Metazoa</taxon>
        <taxon>Ecdysozoa</taxon>
        <taxon>Nematoda</taxon>
        <taxon>Enoplea</taxon>
        <taxon>Dorylaimia</taxon>
        <taxon>Trichinellida</taxon>
        <taxon>Trichinellidae</taxon>
        <taxon>Trichinella</taxon>
    </lineage>
</organism>